<keyword evidence="1" id="KW-0472">Membrane</keyword>
<gene>
    <name evidence="2" type="ORF">ACFQFD_08170</name>
</gene>
<proteinExistence type="predicted"/>
<dbReference type="Proteomes" id="UP001596443">
    <property type="component" value="Unassembled WGS sequence"/>
</dbReference>
<keyword evidence="1" id="KW-0812">Transmembrane</keyword>
<name>A0ABD5TEL8_9EURY</name>
<dbReference type="GeneID" id="81209015"/>
<feature type="transmembrane region" description="Helical" evidence="1">
    <location>
        <begin position="12"/>
        <end position="32"/>
    </location>
</feature>
<keyword evidence="1" id="KW-1133">Transmembrane helix</keyword>
<evidence type="ECO:0000256" key="1">
    <source>
        <dbReference type="SAM" id="Phobius"/>
    </source>
</evidence>
<evidence type="ECO:0000313" key="3">
    <source>
        <dbReference type="Proteomes" id="UP001596443"/>
    </source>
</evidence>
<reference evidence="2 3" key="1">
    <citation type="journal article" date="2019" name="Int. J. Syst. Evol. Microbiol.">
        <title>The Global Catalogue of Microorganisms (GCM) 10K type strain sequencing project: providing services to taxonomists for standard genome sequencing and annotation.</title>
        <authorList>
            <consortium name="The Broad Institute Genomics Platform"/>
            <consortium name="The Broad Institute Genome Sequencing Center for Infectious Disease"/>
            <person name="Wu L."/>
            <person name="Ma J."/>
        </authorList>
    </citation>
    <scope>NUCLEOTIDE SEQUENCE [LARGE SCALE GENOMIC DNA]</scope>
    <source>
        <strain evidence="2 3">SYNS20</strain>
    </source>
</reference>
<dbReference type="AlphaFoldDB" id="A0ABD5TEL8"/>
<evidence type="ECO:0000313" key="2">
    <source>
        <dbReference type="EMBL" id="MFC6785953.1"/>
    </source>
</evidence>
<evidence type="ECO:0008006" key="4">
    <source>
        <dbReference type="Google" id="ProtNLM"/>
    </source>
</evidence>
<organism evidence="2 3">
    <name type="scientific">Halobaculum halobium</name>
    <dbReference type="NCBI Taxonomy" id="3032281"/>
    <lineage>
        <taxon>Archaea</taxon>
        <taxon>Methanobacteriati</taxon>
        <taxon>Methanobacteriota</taxon>
        <taxon>Stenosarchaea group</taxon>
        <taxon>Halobacteria</taxon>
        <taxon>Halobacteriales</taxon>
        <taxon>Haloferacaceae</taxon>
        <taxon>Halobaculum</taxon>
    </lineage>
</organism>
<comment type="caution">
    <text evidence="2">The sequence shown here is derived from an EMBL/GenBank/DDBJ whole genome shotgun (WGS) entry which is preliminary data.</text>
</comment>
<protein>
    <recommendedName>
        <fullName evidence="4">4-hydroxybenzoate polyprenyltransferase</fullName>
    </recommendedName>
</protein>
<keyword evidence="3" id="KW-1185">Reference proteome</keyword>
<sequence>MTHAARAARRAGIHALHHLTLLTGILAFPFVLLTRNAGVSLPVGAVVSRIHDTYDRVVDATDK</sequence>
<accession>A0ABD5TEL8</accession>
<dbReference type="EMBL" id="JBHSWX010000012">
    <property type="protein sequence ID" value="MFC6785953.1"/>
    <property type="molecule type" value="Genomic_DNA"/>
</dbReference>
<dbReference type="RefSeq" id="WP_284062770.1">
    <property type="nucleotide sequence ID" value="NZ_CP126158.1"/>
</dbReference>